<protein>
    <submittedName>
        <fullName evidence="1">Uncharacterized protein</fullName>
    </submittedName>
</protein>
<dbReference type="OrthoDB" id="8062152at2759"/>
<dbReference type="Proteomes" id="UP000478052">
    <property type="component" value="Unassembled WGS sequence"/>
</dbReference>
<proteinExistence type="predicted"/>
<gene>
    <name evidence="1" type="ORF">FWK35_00030830</name>
</gene>
<comment type="caution">
    <text evidence="1">The sequence shown here is derived from an EMBL/GenBank/DDBJ whole genome shotgun (WGS) entry which is preliminary data.</text>
</comment>
<evidence type="ECO:0000313" key="1">
    <source>
        <dbReference type="EMBL" id="KAF0744055.1"/>
    </source>
</evidence>
<keyword evidence="2" id="KW-1185">Reference proteome</keyword>
<evidence type="ECO:0000313" key="2">
    <source>
        <dbReference type="Proteomes" id="UP000478052"/>
    </source>
</evidence>
<feature type="non-terminal residue" evidence="1">
    <location>
        <position position="218"/>
    </location>
</feature>
<organism evidence="1 2">
    <name type="scientific">Aphis craccivora</name>
    <name type="common">Cowpea aphid</name>
    <dbReference type="NCBI Taxonomy" id="307492"/>
    <lineage>
        <taxon>Eukaryota</taxon>
        <taxon>Metazoa</taxon>
        <taxon>Ecdysozoa</taxon>
        <taxon>Arthropoda</taxon>
        <taxon>Hexapoda</taxon>
        <taxon>Insecta</taxon>
        <taxon>Pterygota</taxon>
        <taxon>Neoptera</taxon>
        <taxon>Paraneoptera</taxon>
        <taxon>Hemiptera</taxon>
        <taxon>Sternorrhyncha</taxon>
        <taxon>Aphidomorpha</taxon>
        <taxon>Aphidoidea</taxon>
        <taxon>Aphididae</taxon>
        <taxon>Aphidini</taxon>
        <taxon>Aphis</taxon>
        <taxon>Aphis</taxon>
    </lineage>
</organism>
<name>A0A6G0XTU7_APHCR</name>
<dbReference type="AlphaFoldDB" id="A0A6G0XTU7"/>
<sequence>MYRSKLPSNLQVLKTLFFNIRVVNLNLRESARLIVREVLVFWEKARIPVRLEKHCIISKVESLYDEWRTLQKHAAKNTASHREQEDLFILKFKKIKDIINPHLTRVLEFVKEHLKILQLRNDYKELLELTMIFLGDKPNNTIFFHTPGAIHHARWMAKAIYCLKAFMFRNLFKLTISEEDGLRDICIFIVRIYIEAWFKAPSAAAAPYQDLLFIRKLY</sequence>
<dbReference type="EMBL" id="VUJU01007553">
    <property type="protein sequence ID" value="KAF0744055.1"/>
    <property type="molecule type" value="Genomic_DNA"/>
</dbReference>
<reference evidence="1 2" key="1">
    <citation type="submission" date="2019-08" db="EMBL/GenBank/DDBJ databases">
        <title>Whole genome of Aphis craccivora.</title>
        <authorList>
            <person name="Voronova N.V."/>
            <person name="Shulinski R.S."/>
            <person name="Bandarenka Y.V."/>
            <person name="Zhorov D.G."/>
            <person name="Warner D."/>
        </authorList>
    </citation>
    <scope>NUCLEOTIDE SEQUENCE [LARGE SCALE GENOMIC DNA]</scope>
    <source>
        <strain evidence="1">180601</strain>
        <tissue evidence="1">Whole Body</tissue>
    </source>
</reference>
<accession>A0A6G0XTU7</accession>